<accession>A0ABS5TB16</accession>
<reference evidence="2 3" key="1">
    <citation type="submission" date="2021-05" db="EMBL/GenBank/DDBJ databases">
        <title>Kineosporia and Streptomyces sp. nov. two new marine actinobacteria isolated from Coral.</title>
        <authorList>
            <person name="Buangrab K."/>
            <person name="Sutthacheep M."/>
            <person name="Yeemin T."/>
            <person name="Harunari E."/>
            <person name="Igarashi Y."/>
            <person name="Kanchanasin P."/>
            <person name="Tanasupawat S."/>
            <person name="Phongsopitanun W."/>
        </authorList>
    </citation>
    <scope>NUCLEOTIDE SEQUENCE [LARGE SCALE GENOMIC DNA]</scope>
    <source>
        <strain evidence="2 3">J2-2</strain>
    </source>
</reference>
<comment type="caution">
    <text evidence="2">The sequence shown here is derived from an EMBL/GenBank/DDBJ whole genome shotgun (WGS) entry which is preliminary data.</text>
</comment>
<gene>
    <name evidence="2" type="ORF">KIH74_05025</name>
</gene>
<sequence length="352" mass="39363">MSTPRAPMTPEDYGGDPSEDATRLQDWCAFVPVGIDWLREQSGVQLDGSVESLGPLWGWVIKRLAQDDVWASVGELPAWALRRPYRYRVGELRPEVVWLWGALAAYFGEVFIARAAAPEVEWRILRHPLESVQEQGDFVLLRPAHIKRRKPRHWTSAHLVIGNLIAGQVKRPGPRDRPQEGRNDSDLLKRVFFQALEWFGEVVPELEPSDPVPGLEPADTLLGRLDAPEVAAARAVCPSRWVSIPEGLDDDDFTFTTEEVCQEVGFGSGDEGAWSLFLHDSIRPVVDVDVDDAQDPLLRTLRAHPLVVEAEHSDRELYEWRTRGEPSEGEMAALALTGLAAAQERALHLARG</sequence>
<dbReference type="EMBL" id="JAHBAY010000002">
    <property type="protein sequence ID" value="MBT0768273.1"/>
    <property type="molecule type" value="Genomic_DNA"/>
</dbReference>
<evidence type="ECO:0000313" key="2">
    <source>
        <dbReference type="EMBL" id="MBT0768273.1"/>
    </source>
</evidence>
<evidence type="ECO:0000256" key="1">
    <source>
        <dbReference type="SAM" id="MobiDB-lite"/>
    </source>
</evidence>
<organism evidence="2 3">
    <name type="scientific">Kineosporia corallincola</name>
    <dbReference type="NCBI Taxonomy" id="2835133"/>
    <lineage>
        <taxon>Bacteria</taxon>
        <taxon>Bacillati</taxon>
        <taxon>Actinomycetota</taxon>
        <taxon>Actinomycetes</taxon>
        <taxon>Kineosporiales</taxon>
        <taxon>Kineosporiaceae</taxon>
        <taxon>Kineosporia</taxon>
    </lineage>
</organism>
<dbReference type="RefSeq" id="WP_214154574.1">
    <property type="nucleotide sequence ID" value="NZ_JAHBAY010000002.1"/>
</dbReference>
<keyword evidence="3" id="KW-1185">Reference proteome</keyword>
<evidence type="ECO:0000313" key="3">
    <source>
        <dbReference type="Proteomes" id="UP001197247"/>
    </source>
</evidence>
<proteinExistence type="predicted"/>
<dbReference type="Proteomes" id="UP001197247">
    <property type="component" value="Unassembled WGS sequence"/>
</dbReference>
<name>A0ABS5TB16_9ACTN</name>
<feature type="region of interest" description="Disordered" evidence="1">
    <location>
        <begin position="1"/>
        <end position="20"/>
    </location>
</feature>
<protein>
    <submittedName>
        <fullName evidence="2">Uncharacterized protein</fullName>
    </submittedName>
</protein>